<evidence type="ECO:0000256" key="8">
    <source>
        <dbReference type="ARBA" id="ARBA00022842"/>
    </source>
</evidence>
<dbReference type="InterPro" id="IPR035966">
    <property type="entry name" value="PKF_sf"/>
</dbReference>
<evidence type="ECO:0000256" key="5">
    <source>
        <dbReference type="ARBA" id="ARBA00022741"/>
    </source>
</evidence>
<evidence type="ECO:0000259" key="13">
    <source>
        <dbReference type="Pfam" id="PF00365"/>
    </source>
</evidence>
<evidence type="ECO:0000256" key="12">
    <source>
        <dbReference type="ARBA" id="ARBA00048072"/>
    </source>
</evidence>
<keyword evidence="15" id="KW-1185">Reference proteome</keyword>
<dbReference type="SUPFAM" id="SSF53784">
    <property type="entry name" value="Phosphofructokinase"/>
    <property type="match status" value="1"/>
</dbReference>
<dbReference type="PANTHER" id="PTHR45770">
    <property type="entry name" value="ATP-DEPENDENT 6-PHOSPHOFRUCTOKINASE 1"/>
    <property type="match status" value="1"/>
</dbReference>
<proteinExistence type="inferred from homology"/>
<dbReference type="InterPro" id="IPR012004">
    <property type="entry name" value="PyroP-dep_PFK_TP0108"/>
</dbReference>
<dbReference type="InterPro" id="IPR000023">
    <property type="entry name" value="Phosphofructokinase_dom"/>
</dbReference>
<gene>
    <name evidence="14" type="ORF">DCC88_01570</name>
</gene>
<dbReference type="GO" id="GO:0047334">
    <property type="term" value="F:diphosphate-fructose-6-phosphate 1-phosphotransferase activity"/>
    <property type="evidence" value="ECO:0007669"/>
    <property type="project" value="UniProtKB-EC"/>
</dbReference>
<evidence type="ECO:0000313" key="15">
    <source>
        <dbReference type="Proteomes" id="UP000253934"/>
    </source>
</evidence>
<keyword evidence="8" id="KW-0460">Magnesium</keyword>
<dbReference type="GO" id="GO:0005737">
    <property type="term" value="C:cytoplasm"/>
    <property type="evidence" value="ECO:0007669"/>
    <property type="project" value="UniProtKB-ARBA"/>
</dbReference>
<keyword evidence="4" id="KW-0479">Metal-binding</keyword>
<dbReference type="EMBL" id="QOVW01000008">
    <property type="protein sequence ID" value="RDB37111.1"/>
    <property type="molecule type" value="Genomic_DNA"/>
</dbReference>
<comment type="cofactor">
    <cofactor evidence="1">
        <name>Mg(2+)</name>
        <dbReference type="ChEBI" id="CHEBI:18420"/>
    </cofactor>
</comment>
<dbReference type="PRINTS" id="PR00476">
    <property type="entry name" value="PHFRCTKINASE"/>
</dbReference>
<dbReference type="NCBIfam" id="NF005301">
    <property type="entry name" value="PRK06830.1"/>
    <property type="match status" value="1"/>
</dbReference>
<accession>A0A369KR53</accession>
<dbReference type="InterPro" id="IPR022953">
    <property type="entry name" value="ATP_PFK"/>
</dbReference>
<feature type="domain" description="Phosphofructokinase" evidence="13">
    <location>
        <begin position="102"/>
        <end position="414"/>
    </location>
</feature>
<evidence type="ECO:0000256" key="11">
    <source>
        <dbReference type="ARBA" id="ARBA00048070"/>
    </source>
</evidence>
<evidence type="ECO:0000256" key="10">
    <source>
        <dbReference type="ARBA" id="ARBA00038478"/>
    </source>
</evidence>
<dbReference type="UniPathway" id="UPA00109">
    <property type="reaction ID" value="UER00182"/>
</dbReference>
<comment type="function">
    <text evidence="2">Catalyzes the phosphorylation of D-fructose 6-phosphate, the first committing step of glycolysis. Uses inorganic phosphate (PPi) as phosphoryl donor instead of ATP like common ATP-dependent phosphofructokinases (ATP-PFKs), which renders the reaction reversible, and can thus function both in glycolysis and gluconeogenesis. Consistently, PPi-PFK can replace the enzymes of both the forward (ATP-PFK) and reverse (fructose-bisphosphatase (FBPase)) reactions.</text>
</comment>
<keyword evidence="7" id="KW-0067">ATP-binding</keyword>
<evidence type="ECO:0000256" key="7">
    <source>
        <dbReference type="ARBA" id="ARBA00022840"/>
    </source>
</evidence>
<dbReference type="AlphaFoldDB" id="A0A369KR53"/>
<evidence type="ECO:0000313" key="14">
    <source>
        <dbReference type="EMBL" id="RDB37111.1"/>
    </source>
</evidence>
<evidence type="ECO:0000256" key="2">
    <source>
        <dbReference type="ARBA" id="ARBA00003138"/>
    </source>
</evidence>
<sequence length="467" mass="50834">MNKTLRLLEVTMIESSNIKPDTFMVESLTQNFGNALIPSPLRTSFQTENFVDDGRDRILVDISLNGLLKASRPEQGNILFNPLSFELAGPREKIFWNPESLKVAIVTCGGLAPGLNNVVQNLVTFLSDRYNVKNIFGVPYGYQGFTHDPPTKRFAFGWRRLDSLSVQNIDFEGGSVLGTGRGHSNHVSIVDALMLRDINILFTIGGDGTLAGAHAIHEEIKRRRVPIGLIGIPKTIDNDVLWVSKTFGFESAVAKSVEALRCAQTEARSAFHGIGLVKIMGRNSGALTATAAVAMNDIDFVLVPEVPIRLEGQNGLLNAIVRKVLDKGNITIAVAEGAGQDLFPPSEIEKDPSGNVKLKDIGKFLQKKITDEFKARNIETTLKYIDPSYMLRAQTTSADDSVFCAKLGQNAVHAAMAGKTGCMVGYAHERFTHVPLSAAALGKKQLSVNDPLWLSVLAATGQPVHWD</sequence>
<dbReference type="Proteomes" id="UP000253934">
    <property type="component" value="Unassembled WGS sequence"/>
</dbReference>
<organism evidence="14 15">
    <name type="scientific">Spirobacillus cienkowskii</name>
    <dbReference type="NCBI Taxonomy" id="495820"/>
    <lineage>
        <taxon>Bacteria</taxon>
        <taxon>Pseudomonadati</taxon>
        <taxon>Bdellovibrionota</taxon>
        <taxon>Oligoflexia</taxon>
        <taxon>Silvanigrellales</taxon>
        <taxon>Spirobacillus</taxon>
    </lineage>
</organism>
<comment type="catalytic activity">
    <reaction evidence="12">
        <text>beta-D-fructose 6-phosphate + diphosphate = beta-D-fructose 1,6-bisphosphate + phosphate + H(+)</text>
        <dbReference type="Rhea" id="RHEA:13613"/>
        <dbReference type="ChEBI" id="CHEBI:15378"/>
        <dbReference type="ChEBI" id="CHEBI:32966"/>
        <dbReference type="ChEBI" id="CHEBI:33019"/>
        <dbReference type="ChEBI" id="CHEBI:43474"/>
        <dbReference type="ChEBI" id="CHEBI:57634"/>
        <dbReference type="EC" id="2.7.1.90"/>
    </reaction>
</comment>
<keyword evidence="6" id="KW-0418">Kinase</keyword>
<dbReference type="Gene3D" id="3.40.50.450">
    <property type="match status" value="1"/>
</dbReference>
<evidence type="ECO:0000256" key="4">
    <source>
        <dbReference type="ARBA" id="ARBA00022723"/>
    </source>
</evidence>
<keyword evidence="5" id="KW-0547">Nucleotide-binding</keyword>
<dbReference type="GO" id="GO:0046872">
    <property type="term" value="F:metal ion binding"/>
    <property type="evidence" value="ECO:0007669"/>
    <property type="project" value="UniProtKB-KW"/>
</dbReference>
<dbReference type="GO" id="GO:0003872">
    <property type="term" value="F:6-phosphofructokinase activity"/>
    <property type="evidence" value="ECO:0007669"/>
    <property type="project" value="UniProtKB-EC"/>
</dbReference>
<comment type="catalytic activity">
    <reaction evidence="11">
        <text>beta-D-fructose 6-phosphate + ATP = beta-D-fructose 1,6-bisphosphate + ADP + H(+)</text>
        <dbReference type="Rhea" id="RHEA:16109"/>
        <dbReference type="ChEBI" id="CHEBI:15378"/>
        <dbReference type="ChEBI" id="CHEBI:30616"/>
        <dbReference type="ChEBI" id="CHEBI:32966"/>
        <dbReference type="ChEBI" id="CHEBI:57634"/>
        <dbReference type="ChEBI" id="CHEBI:456216"/>
        <dbReference type="EC" id="2.7.1.11"/>
    </reaction>
</comment>
<dbReference type="GO" id="GO:0005524">
    <property type="term" value="F:ATP binding"/>
    <property type="evidence" value="ECO:0007669"/>
    <property type="project" value="UniProtKB-KW"/>
</dbReference>
<evidence type="ECO:0000256" key="6">
    <source>
        <dbReference type="ARBA" id="ARBA00022777"/>
    </source>
</evidence>
<reference evidence="14" key="1">
    <citation type="submission" date="2018-04" db="EMBL/GenBank/DDBJ databases">
        <title>Draft genome sequence of the Candidatus Spirobacillus cienkowskii, a pathogen of freshwater Daphnia species, reconstructed from hemolymph metagenomic reads.</title>
        <authorList>
            <person name="Bresciani L."/>
            <person name="Lemos L.N."/>
            <person name="Wale N."/>
            <person name="Lin J.Y."/>
            <person name="Fernandes G.R."/>
            <person name="Duffy M.A."/>
            <person name="Rodrigues J.M."/>
        </authorList>
    </citation>
    <scope>NUCLEOTIDE SEQUENCE [LARGE SCALE GENOMIC DNA]</scope>
    <source>
        <strain evidence="14">Binning01</strain>
    </source>
</reference>
<dbReference type="InterPro" id="IPR050929">
    <property type="entry name" value="PFKA"/>
</dbReference>
<dbReference type="PIRSF" id="PIRSF000534">
    <property type="entry name" value="PPi_PFK_TP0108"/>
    <property type="match status" value="1"/>
</dbReference>
<comment type="caution">
    <text evidence="14">The sequence shown here is derived from an EMBL/GenBank/DDBJ whole genome shotgun (WGS) entry which is preliminary data.</text>
</comment>
<keyword evidence="3" id="KW-0808">Transferase</keyword>
<evidence type="ECO:0000256" key="9">
    <source>
        <dbReference type="ARBA" id="ARBA00023152"/>
    </source>
</evidence>
<evidence type="ECO:0000256" key="3">
    <source>
        <dbReference type="ARBA" id="ARBA00022679"/>
    </source>
</evidence>
<dbReference type="Pfam" id="PF00365">
    <property type="entry name" value="PFK"/>
    <property type="match status" value="1"/>
</dbReference>
<dbReference type="GO" id="GO:0006002">
    <property type="term" value="P:fructose 6-phosphate metabolic process"/>
    <property type="evidence" value="ECO:0007669"/>
    <property type="project" value="InterPro"/>
</dbReference>
<name>A0A369KR53_9BACT</name>
<evidence type="ECO:0000256" key="1">
    <source>
        <dbReference type="ARBA" id="ARBA00001946"/>
    </source>
</evidence>
<keyword evidence="9" id="KW-0324">Glycolysis</keyword>
<comment type="similarity">
    <text evidence="10">Belongs to the phosphofructokinase type A (PFKA) family.</text>
</comment>
<protein>
    <submittedName>
        <fullName evidence="14">ATP-dependent 6-phosphofructokinase</fullName>
    </submittedName>
</protein>